<reference evidence="1 2" key="1">
    <citation type="journal article" date="2016" name="Nat. Commun.">
        <title>Thousands of microbial genomes shed light on interconnected biogeochemical processes in an aquifer system.</title>
        <authorList>
            <person name="Anantharaman K."/>
            <person name="Brown C.T."/>
            <person name="Hug L.A."/>
            <person name="Sharon I."/>
            <person name="Castelle C.J."/>
            <person name="Probst A.J."/>
            <person name="Thomas B.C."/>
            <person name="Singh A."/>
            <person name="Wilkins M.J."/>
            <person name="Karaoz U."/>
            <person name="Brodie E.L."/>
            <person name="Williams K.H."/>
            <person name="Hubbard S.S."/>
            <person name="Banfield J.F."/>
        </authorList>
    </citation>
    <scope>NUCLEOTIDE SEQUENCE [LARGE SCALE GENOMIC DNA]</scope>
</reference>
<protein>
    <recommendedName>
        <fullName evidence="3">Glycosyltransferase 2-like domain-containing protein</fullName>
    </recommendedName>
</protein>
<proteinExistence type="predicted"/>
<dbReference type="EMBL" id="MGHL01000003">
    <property type="protein sequence ID" value="OGM70623.1"/>
    <property type="molecule type" value="Genomic_DNA"/>
</dbReference>
<name>A0A1F8C2V1_9BACT</name>
<evidence type="ECO:0008006" key="3">
    <source>
        <dbReference type="Google" id="ProtNLM"/>
    </source>
</evidence>
<dbReference type="STRING" id="1802525.A2975_00210"/>
<dbReference type="AlphaFoldDB" id="A0A1F8C2V1"/>
<evidence type="ECO:0000313" key="1">
    <source>
        <dbReference type="EMBL" id="OGM70623.1"/>
    </source>
</evidence>
<sequence length="269" mass="31555">MFISKKMISINTIIFSKNRACQLELLLRSLNIPGVVLYTYDPEFKSGYAKVKKMYPAVKFVRQTNFRKQLIELIKRGGKYVLFLVDDDIMIRPFDITCREFKELKRNPEIICLSLRLSPNYRWRGFPELKDNKYEWQPFSRSSPTFNYRLRGWGAPMTVAAHVFRKEDVLPMIEAAKEIRTPNYLEQVLNVNIPDRPLVQCFAKAKFVNNEINQVQTDFPHHTPGPSAQQLNERFLKGERLSLADIIGKAASARDYFMKTDYKWEKEAE</sequence>
<accession>A0A1F8C2V1</accession>
<comment type="caution">
    <text evidence="1">The sequence shown here is derived from an EMBL/GenBank/DDBJ whole genome shotgun (WGS) entry which is preliminary data.</text>
</comment>
<organism evidence="1 2">
    <name type="scientific">Candidatus Woesebacteria bacterium RIFCSPLOWO2_01_FULL_44_14</name>
    <dbReference type="NCBI Taxonomy" id="1802525"/>
    <lineage>
        <taxon>Bacteria</taxon>
        <taxon>Candidatus Woeseibacteriota</taxon>
    </lineage>
</organism>
<evidence type="ECO:0000313" key="2">
    <source>
        <dbReference type="Proteomes" id="UP000178429"/>
    </source>
</evidence>
<dbReference type="Proteomes" id="UP000178429">
    <property type="component" value="Unassembled WGS sequence"/>
</dbReference>
<gene>
    <name evidence="1" type="ORF">A2975_00210</name>
</gene>